<sequence>MPITDAFAVVLSASQVENLLPDPILSPHNGKDKLRNVIIDYLRHDTKTGFSKEQCRYPPTRRARDRSAIPKGLFLVDKLLAAFWPLSAFEARFTDPSLETPGLMPGVFEKVDGSDVEGVEKVAKGMFRFFGFVAETASSKKAKPRLTMDTLVSSRDILLQLVSTTWLAKHARLIIDLKKAEKCLTLHIKRRELKAKEALVEEEDENVDMEGVVSTVKSGTLSDVDGLRAGEDLDGKYGALNTRLSLLDNYDVIFLNDFIPDPSVGLTVYAGRKQRERWVTHLRIWTYSPRNNAVNLMWLWRVPPKAEDRSTQRVIENVDSCRTKIEEKVTSAERGKLRRMLEPLLVSNTSATVNYIFHLIHGGACKAMGPRTAAEKARYDRVEGLLAANGGEPDVLFDCIMDARKEKDIGGTVFQEFSAAPPGVAAPPAVAAPTIAAPPAVAAPTTAAPLGVAAPPAVAAAPTAAPPGAWQLQPPFLRVKSY</sequence>
<accession>A0AAE0F1L4</accession>
<reference evidence="1 2" key="1">
    <citation type="journal article" date="2015" name="Genome Biol. Evol.">
        <title>Comparative Genomics of a Bacterivorous Green Alga Reveals Evolutionary Causalities and Consequences of Phago-Mixotrophic Mode of Nutrition.</title>
        <authorList>
            <person name="Burns J.A."/>
            <person name="Paasch A."/>
            <person name="Narechania A."/>
            <person name="Kim E."/>
        </authorList>
    </citation>
    <scope>NUCLEOTIDE SEQUENCE [LARGE SCALE GENOMIC DNA]</scope>
    <source>
        <strain evidence="1 2">PLY_AMNH</strain>
    </source>
</reference>
<evidence type="ECO:0000313" key="2">
    <source>
        <dbReference type="Proteomes" id="UP001190700"/>
    </source>
</evidence>
<gene>
    <name evidence="1" type="ORF">CYMTET_43489</name>
</gene>
<name>A0AAE0F1L4_9CHLO</name>
<organism evidence="1 2">
    <name type="scientific">Cymbomonas tetramitiformis</name>
    <dbReference type="NCBI Taxonomy" id="36881"/>
    <lineage>
        <taxon>Eukaryota</taxon>
        <taxon>Viridiplantae</taxon>
        <taxon>Chlorophyta</taxon>
        <taxon>Pyramimonadophyceae</taxon>
        <taxon>Pyramimonadales</taxon>
        <taxon>Pyramimonadaceae</taxon>
        <taxon>Cymbomonas</taxon>
    </lineage>
</organism>
<dbReference type="Proteomes" id="UP001190700">
    <property type="component" value="Unassembled WGS sequence"/>
</dbReference>
<proteinExistence type="predicted"/>
<dbReference type="EMBL" id="LGRX02029308">
    <property type="protein sequence ID" value="KAK3247000.1"/>
    <property type="molecule type" value="Genomic_DNA"/>
</dbReference>
<dbReference type="AlphaFoldDB" id="A0AAE0F1L4"/>
<keyword evidence="2" id="KW-1185">Reference proteome</keyword>
<comment type="caution">
    <text evidence="1">The sequence shown here is derived from an EMBL/GenBank/DDBJ whole genome shotgun (WGS) entry which is preliminary data.</text>
</comment>
<protein>
    <submittedName>
        <fullName evidence="1">Uncharacterized protein</fullName>
    </submittedName>
</protein>
<evidence type="ECO:0000313" key="1">
    <source>
        <dbReference type="EMBL" id="KAK3247000.1"/>
    </source>
</evidence>